<dbReference type="GO" id="GO:0005840">
    <property type="term" value="C:ribosome"/>
    <property type="evidence" value="ECO:0007669"/>
    <property type="project" value="UniProtKB-KW"/>
</dbReference>
<accession>A0A0S4JGF5</accession>
<dbReference type="PROSITE" id="PS50082">
    <property type="entry name" value="WD_REPEATS_2"/>
    <property type="match status" value="2"/>
</dbReference>
<dbReference type="InterPro" id="IPR036322">
    <property type="entry name" value="WD40_repeat_dom_sf"/>
</dbReference>
<dbReference type="GO" id="GO:0000398">
    <property type="term" value="P:mRNA splicing, via spliceosome"/>
    <property type="evidence" value="ECO:0007669"/>
    <property type="project" value="TreeGrafter"/>
</dbReference>
<dbReference type="Gene3D" id="4.10.280.110">
    <property type="entry name" value="Pre-mRNA processing factor 4 domain"/>
    <property type="match status" value="1"/>
</dbReference>
<dbReference type="InterPro" id="IPR019775">
    <property type="entry name" value="WD40_repeat_CS"/>
</dbReference>
<gene>
    <name evidence="7" type="ORF">BSAL_19795</name>
</gene>
<keyword evidence="2" id="KW-0677">Repeat</keyword>
<evidence type="ECO:0000259" key="6">
    <source>
        <dbReference type="SMART" id="SM00500"/>
    </source>
</evidence>
<evidence type="ECO:0000313" key="7">
    <source>
        <dbReference type="EMBL" id="CUG89193.1"/>
    </source>
</evidence>
<dbReference type="InterPro" id="IPR036285">
    <property type="entry name" value="PRP4-like_sf"/>
</dbReference>
<feature type="domain" description="Pre-mRNA processing factor 4 (PRP4)-like" evidence="6">
    <location>
        <begin position="12"/>
        <end position="64"/>
    </location>
</feature>
<dbReference type="SMART" id="SM00500">
    <property type="entry name" value="SFM"/>
    <property type="match status" value="1"/>
</dbReference>
<dbReference type="GO" id="GO:0030621">
    <property type="term" value="F:U4 snRNA binding"/>
    <property type="evidence" value="ECO:0007669"/>
    <property type="project" value="TreeGrafter"/>
</dbReference>
<dbReference type="SUPFAM" id="SSF158230">
    <property type="entry name" value="PRP4-like"/>
    <property type="match status" value="1"/>
</dbReference>
<dbReference type="Pfam" id="PF08799">
    <property type="entry name" value="PRP4"/>
    <property type="match status" value="1"/>
</dbReference>
<feature type="compositionally biased region" description="Acidic residues" evidence="5">
    <location>
        <begin position="542"/>
        <end position="553"/>
    </location>
</feature>
<evidence type="ECO:0000313" key="8">
    <source>
        <dbReference type="Proteomes" id="UP000051952"/>
    </source>
</evidence>
<proteinExistence type="predicted"/>
<dbReference type="AlphaFoldDB" id="A0A0S4JGF5"/>
<evidence type="ECO:0000256" key="5">
    <source>
        <dbReference type="SAM" id="MobiDB-lite"/>
    </source>
</evidence>
<dbReference type="VEuPathDB" id="TriTrypDB:BSAL_19795"/>
<dbReference type="SUPFAM" id="SSF50978">
    <property type="entry name" value="WD40 repeat-like"/>
    <property type="match status" value="1"/>
</dbReference>
<feature type="repeat" description="WD" evidence="4">
    <location>
        <begin position="268"/>
        <end position="309"/>
    </location>
</feature>
<dbReference type="GO" id="GO:0017070">
    <property type="term" value="F:U6 snRNA binding"/>
    <property type="evidence" value="ECO:0007669"/>
    <property type="project" value="TreeGrafter"/>
</dbReference>
<evidence type="ECO:0000256" key="3">
    <source>
        <dbReference type="ARBA" id="ARBA00022980"/>
    </source>
</evidence>
<feature type="repeat" description="WD" evidence="4">
    <location>
        <begin position="369"/>
        <end position="400"/>
    </location>
</feature>
<feature type="region of interest" description="Disordered" evidence="5">
    <location>
        <begin position="534"/>
        <end position="587"/>
    </location>
</feature>
<dbReference type="SMART" id="SM00320">
    <property type="entry name" value="WD40"/>
    <property type="match status" value="5"/>
</dbReference>
<keyword evidence="3" id="KW-0687">Ribonucleoprotein</keyword>
<dbReference type="EMBL" id="CYKH01001711">
    <property type="protein sequence ID" value="CUG89193.1"/>
    <property type="molecule type" value="Genomic_DNA"/>
</dbReference>
<dbReference type="PANTHER" id="PTHR19846:SF0">
    <property type="entry name" value="PRE-MRNA PROCESSING FACTOR 4"/>
    <property type="match status" value="1"/>
</dbReference>
<protein>
    <submittedName>
        <fullName evidence="7">WD40 repeat-containing protein, putative</fullName>
    </submittedName>
</protein>
<sequence>MQPLDREPLVPTLDTEVRSALRAAGAPIQLFSEGPPQRRHRLRLIMSEQRWLDVGALYRACGVQVNPNATAAQQRPANQGKEQYSRGPVELTDLRKHILECSVIRSQSRLQQLKLDGITFQQLGAEKLQSRLDATVKSKVFTLTRRLTSMNVGIERISCGDDDEAHPMRVGLTTVAALPSSSSATIVTGDAAGVVTVWDAHSGKVVTSQHLHVLGYGRVNSIVALPPIHHSRSFVACARNKASVSLLRLVDDEENAAKVDMTELTSSTVPHRGVFHRLAADPTGTLIAATSNDCLVRVWDARTSSPTFTYALDGLVEGRKALDVAFHPDGSLLSVTDAAGRCTTWDQRSGKCVFSTWHVPHTCAVASCVAWSPNGIQFATGGTDHAVHVWDARALALSQKDSLSDASTLPLLTVVPHYDVITSLSFVPLQAADGFPGTLSISAPLLCTTSLDGTVKFHDTLCSGRTVHTISTNYAEGGVRSHCWSTTTSGARQLVAVTCARHWTSWSTDVDGHEGVVANDVTVARTAPKMDAGAIAVSGPVDEADDDDDDDDMADLRKPRAIPPPSTVAPTAEDEDDEDDMASLRKR</sequence>
<dbReference type="InterPro" id="IPR015943">
    <property type="entry name" value="WD40/YVTN_repeat-like_dom_sf"/>
</dbReference>
<dbReference type="OrthoDB" id="6262491at2759"/>
<dbReference type="InterPro" id="IPR001680">
    <property type="entry name" value="WD40_rpt"/>
</dbReference>
<evidence type="ECO:0000256" key="4">
    <source>
        <dbReference type="PROSITE-ProRule" id="PRU00221"/>
    </source>
</evidence>
<keyword evidence="1 4" id="KW-0853">WD repeat</keyword>
<keyword evidence="3" id="KW-0689">Ribosomal protein</keyword>
<dbReference type="InterPro" id="IPR014906">
    <property type="entry name" value="PRP4-like"/>
</dbReference>
<dbReference type="PROSITE" id="PS00678">
    <property type="entry name" value="WD_REPEATS_1"/>
    <property type="match status" value="1"/>
</dbReference>
<dbReference type="OMA" id="DYKAIKC"/>
<dbReference type="Proteomes" id="UP000051952">
    <property type="component" value="Unassembled WGS sequence"/>
</dbReference>
<name>A0A0S4JGF5_BODSA</name>
<evidence type="ECO:0000256" key="1">
    <source>
        <dbReference type="ARBA" id="ARBA00022574"/>
    </source>
</evidence>
<organism evidence="7 8">
    <name type="scientific">Bodo saltans</name>
    <name type="common">Flagellated protozoan</name>
    <dbReference type="NCBI Taxonomy" id="75058"/>
    <lineage>
        <taxon>Eukaryota</taxon>
        <taxon>Discoba</taxon>
        <taxon>Euglenozoa</taxon>
        <taxon>Kinetoplastea</taxon>
        <taxon>Metakinetoplastina</taxon>
        <taxon>Eubodonida</taxon>
        <taxon>Bodonidae</taxon>
        <taxon>Bodo</taxon>
    </lineage>
</organism>
<dbReference type="Gene3D" id="2.130.10.10">
    <property type="entry name" value="YVTN repeat-like/Quinoprotein amine dehydrogenase"/>
    <property type="match status" value="2"/>
</dbReference>
<keyword evidence="8" id="KW-1185">Reference proteome</keyword>
<dbReference type="Pfam" id="PF00400">
    <property type="entry name" value="WD40"/>
    <property type="match status" value="2"/>
</dbReference>
<dbReference type="PANTHER" id="PTHR19846">
    <property type="entry name" value="WD40 REPEAT PROTEIN"/>
    <property type="match status" value="1"/>
</dbReference>
<evidence type="ECO:0000256" key="2">
    <source>
        <dbReference type="ARBA" id="ARBA00022737"/>
    </source>
</evidence>
<reference evidence="8" key="1">
    <citation type="submission" date="2015-09" db="EMBL/GenBank/DDBJ databases">
        <authorList>
            <consortium name="Pathogen Informatics"/>
        </authorList>
    </citation>
    <scope>NUCLEOTIDE SEQUENCE [LARGE SCALE GENOMIC DNA]</scope>
    <source>
        <strain evidence="8">Lake Konstanz</strain>
    </source>
</reference>
<dbReference type="GO" id="GO:0046540">
    <property type="term" value="C:U4/U6 x U5 tri-snRNP complex"/>
    <property type="evidence" value="ECO:0007669"/>
    <property type="project" value="TreeGrafter"/>
</dbReference>
<feature type="compositionally biased region" description="Acidic residues" evidence="5">
    <location>
        <begin position="572"/>
        <end position="581"/>
    </location>
</feature>